<evidence type="ECO:0000256" key="1">
    <source>
        <dbReference type="SAM" id="MobiDB-lite"/>
    </source>
</evidence>
<proteinExistence type="predicted"/>
<dbReference type="Proteomes" id="UP000789595">
    <property type="component" value="Unassembled WGS sequence"/>
</dbReference>
<name>A0A8J2WEW0_9STRA</name>
<protein>
    <submittedName>
        <fullName evidence="2">Uncharacterized protein</fullName>
    </submittedName>
</protein>
<gene>
    <name evidence="2" type="ORF">PECAL_1P21500</name>
</gene>
<evidence type="ECO:0000313" key="2">
    <source>
        <dbReference type="EMBL" id="CAH0365700.1"/>
    </source>
</evidence>
<sequence>MAPPRDTAGSAGTHQPQQAAAPGRYNQKSTFRNGTTEEGWFYPTPAALKAAADSPRAGNAEAYYPHFQFDSNYTYGMVHRE</sequence>
<dbReference type="AlphaFoldDB" id="A0A8J2WEW0"/>
<accession>A0A8J2WEW0</accession>
<keyword evidence="3" id="KW-1185">Reference proteome</keyword>
<comment type="caution">
    <text evidence="2">The sequence shown here is derived from an EMBL/GenBank/DDBJ whole genome shotgun (WGS) entry which is preliminary data.</text>
</comment>
<evidence type="ECO:0000313" key="3">
    <source>
        <dbReference type="Proteomes" id="UP000789595"/>
    </source>
</evidence>
<feature type="compositionally biased region" description="Polar residues" evidence="1">
    <location>
        <begin position="26"/>
        <end position="36"/>
    </location>
</feature>
<organism evidence="2 3">
    <name type="scientific">Pelagomonas calceolata</name>
    <dbReference type="NCBI Taxonomy" id="35677"/>
    <lineage>
        <taxon>Eukaryota</taxon>
        <taxon>Sar</taxon>
        <taxon>Stramenopiles</taxon>
        <taxon>Ochrophyta</taxon>
        <taxon>Pelagophyceae</taxon>
        <taxon>Pelagomonadales</taxon>
        <taxon>Pelagomonadaceae</taxon>
        <taxon>Pelagomonas</taxon>
    </lineage>
</organism>
<feature type="region of interest" description="Disordered" evidence="1">
    <location>
        <begin position="1"/>
        <end position="38"/>
    </location>
</feature>
<reference evidence="2" key="1">
    <citation type="submission" date="2021-11" db="EMBL/GenBank/DDBJ databases">
        <authorList>
            <consortium name="Genoscope - CEA"/>
            <person name="William W."/>
        </authorList>
    </citation>
    <scope>NUCLEOTIDE SEQUENCE</scope>
</reference>
<dbReference type="EMBL" id="CAKKNE010000001">
    <property type="protein sequence ID" value="CAH0365700.1"/>
    <property type="molecule type" value="Genomic_DNA"/>
</dbReference>